<feature type="domain" description="ERV/ALR sulfhydryl oxidase" evidence="7">
    <location>
        <begin position="65"/>
        <end position="168"/>
    </location>
</feature>
<dbReference type="Gene3D" id="1.20.120.310">
    <property type="entry name" value="ERV/ALR sulfhydryl oxidase domain"/>
    <property type="match status" value="1"/>
</dbReference>
<keyword evidence="9" id="KW-1185">Reference proteome</keyword>
<dbReference type="AlphaFoldDB" id="A0A0B7NW30"/>
<keyword evidence="6" id="KW-0812">Transmembrane</keyword>
<comment type="cofactor">
    <cofactor evidence="1 6">
        <name>FAD</name>
        <dbReference type="ChEBI" id="CHEBI:57692"/>
    </cofactor>
</comment>
<evidence type="ECO:0000259" key="7">
    <source>
        <dbReference type="PROSITE" id="PS51324"/>
    </source>
</evidence>
<dbReference type="PANTHER" id="PTHR12645:SF1">
    <property type="entry name" value="FAD-LINKED SULFHYDRYL OXIDASE ERV2"/>
    <property type="match status" value="1"/>
</dbReference>
<dbReference type="PROSITE" id="PS51324">
    <property type="entry name" value="ERV_ALR"/>
    <property type="match status" value="1"/>
</dbReference>
<keyword evidence="5" id="KW-1015">Disulfide bond</keyword>
<evidence type="ECO:0000256" key="1">
    <source>
        <dbReference type="ARBA" id="ARBA00001974"/>
    </source>
</evidence>
<evidence type="ECO:0000256" key="3">
    <source>
        <dbReference type="ARBA" id="ARBA00022827"/>
    </source>
</evidence>
<evidence type="ECO:0000256" key="6">
    <source>
        <dbReference type="RuleBase" id="RU371123"/>
    </source>
</evidence>
<dbReference type="PANTHER" id="PTHR12645">
    <property type="entry name" value="ALR/ERV"/>
    <property type="match status" value="1"/>
</dbReference>
<dbReference type="GO" id="GO:0005739">
    <property type="term" value="C:mitochondrion"/>
    <property type="evidence" value="ECO:0007669"/>
    <property type="project" value="TreeGrafter"/>
</dbReference>
<dbReference type="GO" id="GO:0016971">
    <property type="term" value="F:flavin-dependent sulfhydryl oxidase activity"/>
    <property type="evidence" value="ECO:0007669"/>
    <property type="project" value="InterPro"/>
</dbReference>
<dbReference type="SUPFAM" id="SSF69000">
    <property type="entry name" value="FAD-dependent thiol oxidase"/>
    <property type="match status" value="1"/>
</dbReference>
<dbReference type="InterPro" id="IPR017905">
    <property type="entry name" value="ERV/ALR_sulphydryl_oxidase"/>
</dbReference>
<name>A0A0B7NW30_9FUNG</name>
<evidence type="ECO:0000256" key="4">
    <source>
        <dbReference type="ARBA" id="ARBA00023002"/>
    </source>
</evidence>
<dbReference type="Proteomes" id="UP000054107">
    <property type="component" value="Unassembled WGS sequence"/>
</dbReference>
<keyword evidence="4 6" id="KW-0560">Oxidoreductase</keyword>
<keyword evidence="6" id="KW-0472">Membrane</keyword>
<proteinExistence type="predicted"/>
<keyword evidence="3 6" id="KW-0274">FAD</keyword>
<evidence type="ECO:0000313" key="9">
    <source>
        <dbReference type="Proteomes" id="UP000054107"/>
    </source>
</evidence>
<evidence type="ECO:0000256" key="5">
    <source>
        <dbReference type="ARBA" id="ARBA00023157"/>
    </source>
</evidence>
<dbReference type="OrthoDB" id="59470at2759"/>
<accession>A0A0B7NW30</accession>
<dbReference type="EMBL" id="LN734086">
    <property type="protein sequence ID" value="CEP19810.1"/>
    <property type="molecule type" value="Genomic_DNA"/>
</dbReference>
<dbReference type="GO" id="GO:0050660">
    <property type="term" value="F:flavin adenine dinucleotide binding"/>
    <property type="evidence" value="ECO:0007669"/>
    <property type="project" value="TreeGrafter"/>
</dbReference>
<dbReference type="EC" id="1.8.3.2" evidence="6"/>
<dbReference type="STRING" id="35722.A0A0B7NW30"/>
<dbReference type="InterPro" id="IPR039799">
    <property type="entry name" value="ALR/ERV"/>
</dbReference>
<evidence type="ECO:0000313" key="8">
    <source>
        <dbReference type="EMBL" id="CEP19810.1"/>
    </source>
</evidence>
<keyword evidence="2 6" id="KW-0285">Flavoprotein</keyword>
<dbReference type="InterPro" id="IPR036774">
    <property type="entry name" value="ERV/ALR_sulphydryl_oxid_sf"/>
</dbReference>
<gene>
    <name evidence="8" type="primary">PARPA_14127.1 scaffold 47922</name>
</gene>
<reference evidence="8 9" key="1">
    <citation type="submission" date="2014-09" db="EMBL/GenBank/DDBJ databases">
        <authorList>
            <person name="Ellenberger Sabrina"/>
        </authorList>
    </citation>
    <scope>NUCLEOTIDE SEQUENCE [LARGE SCALE GENOMIC DNA]</scope>
    <source>
        <strain evidence="8 9">CBS 412.66</strain>
    </source>
</reference>
<organism evidence="8 9">
    <name type="scientific">Parasitella parasitica</name>
    <dbReference type="NCBI Taxonomy" id="35722"/>
    <lineage>
        <taxon>Eukaryota</taxon>
        <taxon>Fungi</taxon>
        <taxon>Fungi incertae sedis</taxon>
        <taxon>Mucoromycota</taxon>
        <taxon>Mucoromycotina</taxon>
        <taxon>Mucoromycetes</taxon>
        <taxon>Mucorales</taxon>
        <taxon>Mucorineae</taxon>
        <taxon>Mucoraceae</taxon>
        <taxon>Parasitella</taxon>
    </lineage>
</organism>
<keyword evidence="6" id="KW-1133">Transmembrane helix</keyword>
<dbReference type="Pfam" id="PF04777">
    <property type="entry name" value="Evr1_Alr"/>
    <property type="match status" value="1"/>
</dbReference>
<protein>
    <recommendedName>
        <fullName evidence="6">Sulfhydryl oxidase</fullName>
        <ecNumber evidence="6">1.8.3.2</ecNumber>
    </recommendedName>
</protein>
<feature type="transmembrane region" description="Helical" evidence="6">
    <location>
        <begin position="7"/>
        <end position="25"/>
    </location>
</feature>
<sequence length="327" mass="37516">MLKRQGILASIGLFILIFISIAFVYTSKNKSGTNLSEQQQQHFTTVVPETPFLEQGKIIMNAMGNETERAELGRATWKFLHTMMGRYPEKPTKEERKSLHDFMMLFSTLYPCGECANHFNKLITTYPPQTSSRFSASQWLCAMHNKSEDLELSSFGLPRKKFFSEESFANEMAAMSLDPRLQPQQQQLQQQQEQPYYQFYNNRFGSSLNSLSARQPDKNAIRIDHLSDDEDDDTDTQMQSNDIAYMDINGRKTIINGVLNGLPLELRPGEHKPRIPDFVLENSELTDPRDKLAYQYILKSLKGSENIHIEVLNEPSTHCVPTSMDID</sequence>
<comment type="catalytic activity">
    <reaction evidence="6">
        <text>2 R'C(R)SH + O2 = R'C(R)S-S(R)CR' + H2O2</text>
        <dbReference type="Rhea" id="RHEA:17357"/>
        <dbReference type="ChEBI" id="CHEBI:15379"/>
        <dbReference type="ChEBI" id="CHEBI:16240"/>
        <dbReference type="ChEBI" id="CHEBI:16520"/>
        <dbReference type="ChEBI" id="CHEBI:17412"/>
        <dbReference type="EC" id="1.8.3.2"/>
    </reaction>
</comment>
<evidence type="ECO:0000256" key="2">
    <source>
        <dbReference type="ARBA" id="ARBA00022630"/>
    </source>
</evidence>